<dbReference type="EMBL" id="VYYT01000178">
    <property type="protein sequence ID" value="KAK2759623.1"/>
    <property type="molecule type" value="Genomic_DNA"/>
</dbReference>
<comment type="caution">
    <text evidence="1">The sequence shown here is derived from an EMBL/GenBank/DDBJ whole genome shotgun (WGS) entry which is preliminary data.</text>
</comment>
<dbReference type="Proteomes" id="UP001281614">
    <property type="component" value="Unassembled WGS sequence"/>
</dbReference>
<keyword evidence="2" id="KW-1185">Reference proteome</keyword>
<gene>
    <name evidence="1" type="ORF">CKAH01_05410</name>
</gene>
<name>A0AAD9YDJ3_COLKA</name>
<proteinExistence type="predicted"/>
<dbReference type="AlphaFoldDB" id="A0AAD9YDJ3"/>
<accession>A0AAD9YDJ3</accession>
<sequence>MLGLTFTSPHNGSLDPRHVCDPRAPVASIRGCGGRLLVHSPFRGPIDLIAAAAKSYVRITWKLHTQQRFARPMMTSSAHHYFRRWARGSMPKQALECVVHVCIFVLLLLFRVCSACGRYADAAADTGLVFEA</sequence>
<organism evidence="1 2">
    <name type="scientific">Colletotrichum kahawae</name>
    <name type="common">Coffee berry disease fungus</name>
    <dbReference type="NCBI Taxonomy" id="34407"/>
    <lineage>
        <taxon>Eukaryota</taxon>
        <taxon>Fungi</taxon>
        <taxon>Dikarya</taxon>
        <taxon>Ascomycota</taxon>
        <taxon>Pezizomycotina</taxon>
        <taxon>Sordariomycetes</taxon>
        <taxon>Hypocreomycetidae</taxon>
        <taxon>Glomerellales</taxon>
        <taxon>Glomerellaceae</taxon>
        <taxon>Colletotrichum</taxon>
        <taxon>Colletotrichum gloeosporioides species complex</taxon>
    </lineage>
</organism>
<evidence type="ECO:0000313" key="2">
    <source>
        <dbReference type="Proteomes" id="UP001281614"/>
    </source>
</evidence>
<evidence type="ECO:0000313" key="1">
    <source>
        <dbReference type="EMBL" id="KAK2759623.1"/>
    </source>
</evidence>
<reference evidence="1" key="1">
    <citation type="submission" date="2023-02" db="EMBL/GenBank/DDBJ databases">
        <title>Colletotrichum kahawae CIFC_Que2 genome sequencing and assembly.</title>
        <authorList>
            <person name="Baroncelli R."/>
        </authorList>
    </citation>
    <scope>NUCLEOTIDE SEQUENCE</scope>
    <source>
        <strain evidence="1">CIFC_Que2</strain>
    </source>
</reference>
<protein>
    <submittedName>
        <fullName evidence="1">Uncharacterized protein</fullName>
    </submittedName>
</protein>